<evidence type="ECO:0000313" key="3">
    <source>
        <dbReference type="Proteomes" id="UP000443070"/>
    </source>
</evidence>
<dbReference type="EMBL" id="WNBW01000013">
    <property type="protein sequence ID" value="MTU04881.1"/>
    <property type="molecule type" value="Genomic_DNA"/>
</dbReference>
<reference evidence="3 4" key="1">
    <citation type="journal article" date="2019" name="Nat. Med.">
        <title>A library of human gut bacterial isolates paired with longitudinal multiomics data enables mechanistic microbiome research.</title>
        <authorList>
            <person name="Poyet M."/>
            <person name="Groussin M."/>
            <person name="Gibbons S.M."/>
            <person name="Avila-Pacheco J."/>
            <person name="Jiang X."/>
            <person name="Kearney S.M."/>
            <person name="Perrotta A.R."/>
            <person name="Berdy B."/>
            <person name="Zhao S."/>
            <person name="Lieberman T.D."/>
            <person name="Swanson P.K."/>
            <person name="Smith M."/>
            <person name="Roesemann S."/>
            <person name="Alexander J.E."/>
            <person name="Rich S.A."/>
            <person name="Livny J."/>
            <person name="Vlamakis H."/>
            <person name="Clish C."/>
            <person name="Bullock K."/>
            <person name="Deik A."/>
            <person name="Scott J."/>
            <person name="Pierce K.A."/>
            <person name="Xavier R.J."/>
            <person name="Alm E.J."/>
        </authorList>
    </citation>
    <scope>NUCLEOTIDE SEQUENCE [LARGE SCALE GENOMIC DNA]</scope>
    <source>
        <strain evidence="1 4">BIOML-A13</strain>
        <strain evidence="2 3">BIOML-A3</strain>
    </source>
</reference>
<accession>A0A7X2XHM5</accession>
<proteinExistence type="predicted"/>
<sequence>MCGNNGCKVCSNLVASTEVTVAANELQITIPAMTINNNEKICLLIAQAIPAGADTLPVVILNGTGGTVIQMINRCGDGVRADQIRSRKIYNLRVMTEPPLAVVRSNNLCCTAFVWPQITPPTVTPSTVTLKK</sequence>
<organism evidence="1 4">
    <name type="scientific">Phascolarctobacterium faecium</name>
    <dbReference type="NCBI Taxonomy" id="33025"/>
    <lineage>
        <taxon>Bacteria</taxon>
        <taxon>Bacillati</taxon>
        <taxon>Bacillota</taxon>
        <taxon>Negativicutes</taxon>
        <taxon>Acidaminococcales</taxon>
        <taxon>Acidaminococcaceae</taxon>
        <taxon>Phascolarctobacterium</taxon>
    </lineage>
</organism>
<dbReference type="Proteomes" id="UP000484547">
    <property type="component" value="Unassembled WGS sequence"/>
</dbReference>
<dbReference type="OrthoDB" id="1957508at2"/>
<evidence type="ECO:0000313" key="1">
    <source>
        <dbReference type="EMBL" id="MTT76692.1"/>
    </source>
</evidence>
<name>A0A7X2XHM5_9FIRM</name>
<dbReference type="AlphaFoldDB" id="A0A7X2XHM5"/>
<protein>
    <submittedName>
        <fullName evidence="1">Uncharacterized protein</fullName>
    </submittedName>
</protein>
<evidence type="ECO:0000313" key="4">
    <source>
        <dbReference type="Proteomes" id="UP000484547"/>
    </source>
</evidence>
<comment type="caution">
    <text evidence="1">The sequence shown here is derived from an EMBL/GenBank/DDBJ whole genome shotgun (WGS) entry which is preliminary data.</text>
</comment>
<keyword evidence="3" id="KW-1185">Reference proteome</keyword>
<dbReference type="Proteomes" id="UP000443070">
    <property type="component" value="Unassembled WGS sequence"/>
</dbReference>
<gene>
    <name evidence="1" type="ORF">GMD11_10520</name>
    <name evidence="2" type="ORF">GMD18_10825</name>
</gene>
<dbReference type="RefSeq" id="WP_149877415.1">
    <property type="nucleotide sequence ID" value="NZ_WNBG01000013.1"/>
</dbReference>
<dbReference type="EMBL" id="WNBM01000010">
    <property type="protein sequence ID" value="MTT76692.1"/>
    <property type="molecule type" value="Genomic_DNA"/>
</dbReference>
<evidence type="ECO:0000313" key="2">
    <source>
        <dbReference type="EMBL" id="MTU04881.1"/>
    </source>
</evidence>